<comment type="caution">
    <text evidence="2">The sequence shown here is derived from an EMBL/GenBank/DDBJ whole genome shotgun (WGS) entry which is preliminary data.</text>
</comment>
<feature type="compositionally biased region" description="Polar residues" evidence="1">
    <location>
        <begin position="26"/>
        <end position="37"/>
    </location>
</feature>
<name>A0ABN9WXC1_9DINO</name>
<protein>
    <submittedName>
        <fullName evidence="2">Uncharacterized protein</fullName>
    </submittedName>
</protein>
<evidence type="ECO:0000313" key="2">
    <source>
        <dbReference type="EMBL" id="CAK0890263.1"/>
    </source>
</evidence>
<dbReference type="Proteomes" id="UP001189429">
    <property type="component" value="Unassembled WGS sequence"/>
</dbReference>
<proteinExistence type="predicted"/>
<feature type="non-terminal residue" evidence="2">
    <location>
        <position position="1"/>
    </location>
</feature>
<reference evidence="2" key="1">
    <citation type="submission" date="2023-10" db="EMBL/GenBank/DDBJ databases">
        <authorList>
            <person name="Chen Y."/>
            <person name="Shah S."/>
            <person name="Dougan E. K."/>
            <person name="Thang M."/>
            <person name="Chan C."/>
        </authorList>
    </citation>
    <scope>NUCLEOTIDE SEQUENCE [LARGE SCALE GENOMIC DNA]</scope>
</reference>
<evidence type="ECO:0000256" key="1">
    <source>
        <dbReference type="SAM" id="MobiDB-lite"/>
    </source>
</evidence>
<feature type="region of interest" description="Disordered" evidence="1">
    <location>
        <begin position="26"/>
        <end position="48"/>
    </location>
</feature>
<dbReference type="EMBL" id="CAUYUJ010019326">
    <property type="protein sequence ID" value="CAK0890263.1"/>
    <property type="molecule type" value="Genomic_DNA"/>
</dbReference>
<organism evidence="2 3">
    <name type="scientific">Prorocentrum cordatum</name>
    <dbReference type="NCBI Taxonomy" id="2364126"/>
    <lineage>
        <taxon>Eukaryota</taxon>
        <taxon>Sar</taxon>
        <taxon>Alveolata</taxon>
        <taxon>Dinophyceae</taxon>
        <taxon>Prorocentrales</taxon>
        <taxon>Prorocentraceae</taxon>
        <taxon>Prorocentrum</taxon>
    </lineage>
</organism>
<sequence length="70" mass="7745">EGQYAEPCPPLSFDASRVPTRIQLAMQSHTRRTSQTSREAKRSTVMSGARNSAGVYFQAGHEVALQWGHL</sequence>
<evidence type="ECO:0000313" key="3">
    <source>
        <dbReference type="Proteomes" id="UP001189429"/>
    </source>
</evidence>
<accession>A0ABN9WXC1</accession>
<gene>
    <name evidence="2" type="ORF">PCOR1329_LOCUS70544</name>
</gene>
<keyword evidence="3" id="KW-1185">Reference proteome</keyword>